<dbReference type="GO" id="GO:0016874">
    <property type="term" value="F:ligase activity"/>
    <property type="evidence" value="ECO:0007669"/>
    <property type="project" value="UniProtKB-KW"/>
</dbReference>
<dbReference type="Pfam" id="PF00027">
    <property type="entry name" value="cNMP_binding"/>
    <property type="match status" value="1"/>
</dbReference>
<dbReference type="KEGG" id="sgbi:P3F81_11885"/>
<dbReference type="InterPro" id="IPR023213">
    <property type="entry name" value="CAT-like_dom_sf"/>
</dbReference>
<dbReference type="SMART" id="SM00100">
    <property type="entry name" value="cNMP"/>
    <property type="match status" value="1"/>
</dbReference>
<dbReference type="SUPFAM" id="SSF51735">
    <property type="entry name" value="NAD(P)-binding Rossmann-fold domains"/>
    <property type="match status" value="1"/>
</dbReference>
<sequence>MTEKSNGCCNDKSGYVASQFYYGEDTLIPVASTYNKYPVTPEQQQLYILQKMVDHEVRYNVSKVFFIKGEFDKAKLAAAFDQLVERHAILRTYFIAVDGRGYQKVARKVHYKKLFKTIANKVDIPYVIYDWLKPFQTDKPGLFSFGLIEVSKTENYVFLAGHYSILDNRSLMILFDELMKLYCGKSLDKPVITYHDFAVWQERRFYERDYEKCRRFWHEMLNGDLPLLNMPTDYMRPAIMDRSGSEASLDLSMELSEKIRGFVCETKTSLCALFFSAYSGLLSQLSQQEDIIIGIPFAGRMYKDVINIPGMFANMHGIRTNPDKKITFIDFLEKNYLLLEEAKLNQSYPITTLLEELKVQQRADRNPLCDVSFEFLPDSGAKMHGALETIPFLIPVRTSWFDLSFTVQDLGSHLTIGFIYYNKLFKQSTIKNWLKAFERYISVIIDEPSQALADLGSKVEFENKVDKGQVDLNENSYSKDAATWLTMVKERAHLQKIKLRLTKSPKLDSSKKTAQAKKNDCSVPKELSKNEENDYKAVLLIGADEYVGVHIFYELFYQSKCELYLLVGAEKEEMAKAKIKGILDYYLGESLATLCLESPRVHIIVGDICKTNLGVSRADAQLLAQNIDMVLNSVQAIPLDNDKDLYVENVQAVLNLIEFAKKIENLVDVVYLSTLSIASGDVKDKLLVHFNEFDSDIGQKMRFYYAKTKLQAEKELEKARAEGLSVTIYRIGDLLLPAPKGKLPQNLAEISFFNLFSAYVNIGIVPRDFVNPKVSRVDDVARAIVAIQNRKGKKEYTFHVHSEQVINLGHVLNSAPIHMELQEVSNIEFVNLLYKNFGRLGFKEYIENIIARSDWISEKEVTQYRIDSEKTMKYLEQLNFKWHEVDLDVFDALVEVALTKRIQFLSKLPVVQDFNSAELFSLAKKGKQVLYAPAEVIAWEGDFNDKFIIIWDGFVDSSKRNVIGWENSIGIYKNGDFFGSASLADGVTISQTTLEAMNQDVLILEFKAEAIRDFMKAKPEFALRLIQKLHEQLDRLKWLWINAN</sequence>
<dbReference type="PROSITE" id="PS50042">
    <property type="entry name" value="CNMP_BINDING_3"/>
    <property type="match status" value="1"/>
</dbReference>
<dbReference type="Gene3D" id="3.40.50.720">
    <property type="entry name" value="NAD(P)-binding Rossmann-like Domain"/>
    <property type="match status" value="1"/>
</dbReference>
<evidence type="ECO:0000313" key="3">
    <source>
        <dbReference type="EMBL" id="WIW70569.1"/>
    </source>
</evidence>
<gene>
    <name evidence="3" type="ORF">P3F81_11885</name>
</gene>
<dbReference type="InterPro" id="IPR036291">
    <property type="entry name" value="NAD(P)-bd_dom_sf"/>
</dbReference>
<keyword evidence="1" id="KW-0436">Ligase</keyword>
<dbReference type="Gene3D" id="2.60.120.10">
    <property type="entry name" value="Jelly Rolls"/>
    <property type="match status" value="1"/>
</dbReference>
<dbReference type="GO" id="GO:0044550">
    <property type="term" value="P:secondary metabolite biosynthetic process"/>
    <property type="evidence" value="ECO:0007669"/>
    <property type="project" value="TreeGrafter"/>
</dbReference>
<reference evidence="3" key="1">
    <citation type="submission" date="2023-03" db="EMBL/GenBank/DDBJ databases">
        <title>Selenobaculum gbiensis gen. nov. sp. nov., a new bacterium isolated from the gut microbiota of IBD patient.</title>
        <authorList>
            <person name="Yeo S."/>
            <person name="Park H."/>
            <person name="Huh C.S."/>
        </authorList>
    </citation>
    <scope>NUCLEOTIDE SEQUENCE</scope>
    <source>
        <strain evidence="3">ICN-92133</strain>
    </source>
</reference>
<dbReference type="EMBL" id="CP120678">
    <property type="protein sequence ID" value="WIW70569.1"/>
    <property type="molecule type" value="Genomic_DNA"/>
</dbReference>
<dbReference type="InterPro" id="IPR014710">
    <property type="entry name" value="RmlC-like_jellyroll"/>
</dbReference>
<name>A0A9Y2AGV5_9FIRM</name>
<dbReference type="InterPro" id="IPR000595">
    <property type="entry name" value="cNMP-bd_dom"/>
</dbReference>
<dbReference type="PANTHER" id="PTHR45527">
    <property type="entry name" value="NONRIBOSOMAL PEPTIDE SYNTHETASE"/>
    <property type="match status" value="1"/>
</dbReference>
<protein>
    <submittedName>
        <fullName evidence="3">Condensation domain-containing protein</fullName>
    </submittedName>
</protein>
<dbReference type="PANTHER" id="PTHR45527:SF1">
    <property type="entry name" value="FATTY ACID SYNTHASE"/>
    <property type="match status" value="1"/>
</dbReference>
<dbReference type="InterPro" id="IPR001242">
    <property type="entry name" value="Condensation_dom"/>
</dbReference>
<dbReference type="RefSeq" id="WP_147669566.1">
    <property type="nucleotide sequence ID" value="NZ_CP120678.1"/>
</dbReference>
<dbReference type="SUPFAM" id="SSF51206">
    <property type="entry name" value="cAMP-binding domain-like"/>
    <property type="match status" value="1"/>
</dbReference>
<dbReference type="GO" id="GO:0008610">
    <property type="term" value="P:lipid biosynthetic process"/>
    <property type="evidence" value="ECO:0007669"/>
    <property type="project" value="UniProtKB-ARBA"/>
</dbReference>
<dbReference type="GO" id="GO:0031177">
    <property type="term" value="F:phosphopantetheine binding"/>
    <property type="evidence" value="ECO:0007669"/>
    <property type="project" value="TreeGrafter"/>
</dbReference>
<organism evidence="3 4">
    <name type="scientific">Selenobaculum gibii</name>
    <dbReference type="NCBI Taxonomy" id="3054208"/>
    <lineage>
        <taxon>Bacteria</taxon>
        <taxon>Bacillati</taxon>
        <taxon>Bacillota</taxon>
        <taxon>Negativicutes</taxon>
        <taxon>Selenomonadales</taxon>
        <taxon>Selenomonadaceae</taxon>
        <taxon>Selenobaculum</taxon>
    </lineage>
</organism>
<evidence type="ECO:0000256" key="1">
    <source>
        <dbReference type="ARBA" id="ARBA00022598"/>
    </source>
</evidence>
<dbReference type="InterPro" id="IPR013120">
    <property type="entry name" value="FAR_NAD-bd"/>
</dbReference>
<dbReference type="GO" id="GO:0043041">
    <property type="term" value="P:amino acid activation for nonribosomal peptide biosynthetic process"/>
    <property type="evidence" value="ECO:0007669"/>
    <property type="project" value="TreeGrafter"/>
</dbReference>
<dbReference type="Pfam" id="PF07993">
    <property type="entry name" value="NAD_binding_4"/>
    <property type="match status" value="1"/>
</dbReference>
<dbReference type="SUPFAM" id="SSF52777">
    <property type="entry name" value="CoA-dependent acyltransferases"/>
    <property type="match status" value="2"/>
</dbReference>
<evidence type="ECO:0000259" key="2">
    <source>
        <dbReference type="PROSITE" id="PS50042"/>
    </source>
</evidence>
<dbReference type="Proteomes" id="UP001243623">
    <property type="component" value="Chromosome"/>
</dbReference>
<keyword evidence="4" id="KW-1185">Reference proteome</keyword>
<dbReference type="Gene3D" id="3.30.559.30">
    <property type="entry name" value="Nonribosomal peptide synthetase, condensation domain"/>
    <property type="match status" value="1"/>
</dbReference>
<dbReference type="CDD" id="cd00038">
    <property type="entry name" value="CAP_ED"/>
    <property type="match status" value="1"/>
</dbReference>
<accession>A0A9Y2AGV5</accession>
<evidence type="ECO:0000313" key="4">
    <source>
        <dbReference type="Proteomes" id="UP001243623"/>
    </source>
</evidence>
<proteinExistence type="predicted"/>
<dbReference type="Pfam" id="PF00668">
    <property type="entry name" value="Condensation"/>
    <property type="match status" value="1"/>
</dbReference>
<dbReference type="AlphaFoldDB" id="A0A9Y2AGV5"/>
<dbReference type="InterPro" id="IPR018490">
    <property type="entry name" value="cNMP-bd_dom_sf"/>
</dbReference>
<dbReference type="GO" id="GO:0005829">
    <property type="term" value="C:cytosol"/>
    <property type="evidence" value="ECO:0007669"/>
    <property type="project" value="TreeGrafter"/>
</dbReference>
<dbReference type="Gene3D" id="3.30.559.10">
    <property type="entry name" value="Chloramphenicol acetyltransferase-like domain"/>
    <property type="match status" value="1"/>
</dbReference>
<feature type="domain" description="Cyclic nucleotide-binding" evidence="2">
    <location>
        <begin position="910"/>
        <end position="1032"/>
    </location>
</feature>